<keyword evidence="2" id="KW-0812">Transmembrane</keyword>
<dbReference type="Proteomes" id="UP001454086">
    <property type="component" value="Unassembled WGS sequence"/>
</dbReference>
<dbReference type="InterPro" id="IPR013784">
    <property type="entry name" value="Carb-bd-like_fold"/>
</dbReference>
<feature type="transmembrane region" description="Helical" evidence="2">
    <location>
        <begin position="25"/>
        <end position="45"/>
    </location>
</feature>
<organism evidence="3 4">
    <name type="scientific">Enterocloster hominis</name>
    <name type="common">ex Hitch et al. 2024</name>
    <dbReference type="NCBI Taxonomy" id="1917870"/>
    <lineage>
        <taxon>Bacteria</taxon>
        <taxon>Bacillati</taxon>
        <taxon>Bacillota</taxon>
        <taxon>Clostridia</taxon>
        <taxon>Lachnospirales</taxon>
        <taxon>Lachnospiraceae</taxon>
        <taxon>Enterocloster</taxon>
    </lineage>
</organism>
<evidence type="ECO:0000256" key="1">
    <source>
        <dbReference type="SAM" id="MobiDB-lite"/>
    </source>
</evidence>
<evidence type="ECO:0000256" key="2">
    <source>
        <dbReference type="SAM" id="Phobius"/>
    </source>
</evidence>
<name>A0ABV1DCF9_9FIRM</name>
<keyword evidence="4" id="KW-1185">Reference proteome</keyword>
<evidence type="ECO:0000313" key="4">
    <source>
        <dbReference type="Proteomes" id="UP001454086"/>
    </source>
</evidence>
<dbReference type="EMBL" id="JBBMFM010000146">
    <property type="protein sequence ID" value="MEQ2428051.1"/>
    <property type="molecule type" value="Genomic_DNA"/>
</dbReference>
<reference evidence="3 4" key="1">
    <citation type="submission" date="2024-03" db="EMBL/GenBank/DDBJ databases">
        <title>Human intestinal bacterial collection.</title>
        <authorList>
            <person name="Pauvert C."/>
            <person name="Hitch T.C.A."/>
            <person name="Clavel T."/>
        </authorList>
    </citation>
    <scope>NUCLEOTIDE SEQUENCE [LARGE SCALE GENOMIC DNA]</scope>
    <source>
        <strain evidence="3 4">CLA-SR-H021</strain>
    </source>
</reference>
<gene>
    <name evidence="3" type="ORF">WMQ36_24105</name>
</gene>
<proteinExistence type="predicted"/>
<keyword evidence="2" id="KW-1133">Transmembrane helix</keyword>
<feature type="compositionally biased region" description="Gly residues" evidence="1">
    <location>
        <begin position="384"/>
        <end position="417"/>
    </location>
</feature>
<dbReference type="RefSeq" id="WP_349118647.1">
    <property type="nucleotide sequence ID" value="NZ_JBBMFM010000146.1"/>
</dbReference>
<dbReference type="SUPFAM" id="SSF49452">
    <property type="entry name" value="Starch-binding domain-like"/>
    <property type="match status" value="1"/>
</dbReference>
<feature type="non-terminal residue" evidence="3">
    <location>
        <position position="429"/>
    </location>
</feature>
<keyword evidence="2" id="KW-0472">Membrane</keyword>
<accession>A0ABV1DCF9</accession>
<protein>
    <submittedName>
        <fullName evidence="3">Carboxypeptidase-like regulatory domain-containing protein</fullName>
    </submittedName>
</protein>
<feature type="compositionally biased region" description="Gly residues" evidence="1">
    <location>
        <begin position="316"/>
        <end position="330"/>
    </location>
</feature>
<sequence length="429" mass="43579">MTGLGRDILSLHGDKDQQGRKRPPFLLLIFILTLCTSSLAGYVLGKKSDIRYSGQLIDTILLTPEAEQEKSAILHLTGRVLYSDGTPAAGRTLELHSEPIRTVTDSAGAFLFDHVPLGEHSLAVMNDDGTMAARRNVVLDRTQAGKGISVDLNGEGVYVVELAMDVRMLEMYIELDADNYYINPENVTYATTDGMVVTPDGRASITDGAVVTPAGNVCLPDGTIVMSGKRKEDPTAVILPDDTVIFPQEKLVAGNAAILPDGTVNLPQGTVIGPDGEIHTPDGTVKNPGTGGVIVSGQEVRPIGGAQEQASQTGTVQGGSLDGTGAGEGMASGTINMDVPDIMNGNTGAGQGETSGPGSIPENPSDKSQEGAGGTEGQESQGADSGGVGNNGGSGGNNGGSGGNSGGSGGNNGGSGNSGNTPPESPPET</sequence>
<feature type="region of interest" description="Disordered" evidence="1">
    <location>
        <begin position="305"/>
        <end position="429"/>
    </location>
</feature>
<evidence type="ECO:0000313" key="3">
    <source>
        <dbReference type="EMBL" id="MEQ2428051.1"/>
    </source>
</evidence>
<comment type="caution">
    <text evidence="3">The sequence shown here is derived from an EMBL/GenBank/DDBJ whole genome shotgun (WGS) entry which is preliminary data.</text>
</comment>